<dbReference type="PANTHER" id="PTHR12486:SF4">
    <property type="entry name" value="APRATAXIN"/>
    <property type="match status" value="1"/>
</dbReference>
<evidence type="ECO:0000313" key="1">
    <source>
        <dbReference type="EMBL" id="OCT97450.1"/>
    </source>
</evidence>
<dbReference type="GO" id="GO:0033699">
    <property type="term" value="F:DNA 5'-adenosine monophosphate hydrolase activity"/>
    <property type="evidence" value="ECO:0007669"/>
    <property type="project" value="TreeGrafter"/>
</dbReference>
<dbReference type="Gene3D" id="3.30.428.10">
    <property type="entry name" value="HIT-like"/>
    <property type="match status" value="1"/>
</dbReference>
<dbReference type="Pfam" id="PF11969">
    <property type="entry name" value="DcpS_C"/>
    <property type="match status" value="1"/>
</dbReference>
<accession>A0A974DU04</accession>
<dbReference type="Proteomes" id="UP000694892">
    <property type="component" value="Chromosome 1S"/>
</dbReference>
<dbReference type="AlphaFoldDB" id="A0A974DU04"/>
<organism evidence="1 2">
    <name type="scientific">Xenopus laevis</name>
    <name type="common">African clawed frog</name>
    <dbReference type="NCBI Taxonomy" id="8355"/>
    <lineage>
        <taxon>Eukaryota</taxon>
        <taxon>Metazoa</taxon>
        <taxon>Chordata</taxon>
        <taxon>Craniata</taxon>
        <taxon>Vertebrata</taxon>
        <taxon>Euteleostomi</taxon>
        <taxon>Amphibia</taxon>
        <taxon>Batrachia</taxon>
        <taxon>Anura</taxon>
        <taxon>Pipoidea</taxon>
        <taxon>Pipidae</taxon>
        <taxon>Xenopodinae</taxon>
        <taxon>Xenopus</taxon>
        <taxon>Xenopus</taxon>
    </lineage>
</organism>
<dbReference type="GO" id="GO:0003725">
    <property type="term" value="F:double-stranded RNA binding"/>
    <property type="evidence" value="ECO:0007669"/>
    <property type="project" value="TreeGrafter"/>
</dbReference>
<evidence type="ECO:0000313" key="2">
    <source>
        <dbReference type="Proteomes" id="UP000694892"/>
    </source>
</evidence>
<protein>
    <submittedName>
        <fullName evidence="1">Uncharacterized protein</fullName>
    </submittedName>
</protein>
<dbReference type="GO" id="GO:0030983">
    <property type="term" value="F:mismatched DNA binding"/>
    <property type="evidence" value="ECO:0007669"/>
    <property type="project" value="TreeGrafter"/>
</dbReference>
<dbReference type="GO" id="GO:0005634">
    <property type="term" value="C:nucleus"/>
    <property type="evidence" value="ECO:0007669"/>
    <property type="project" value="TreeGrafter"/>
</dbReference>
<sequence>MIPLLVFPWQSITSLKVLRAEHVELVQHMHAVGQKIAKEHSDSKCAPFRFGYHAIPSMSQDLDSPCLKNKKHWNSFTTNYFLESQGNNFLIILCCKKMWH</sequence>
<gene>
    <name evidence="1" type="ORF">XELAEV_18009674mg</name>
</gene>
<dbReference type="GO" id="GO:0003697">
    <property type="term" value="F:single-stranded DNA binding"/>
    <property type="evidence" value="ECO:0007669"/>
    <property type="project" value="TreeGrafter"/>
</dbReference>
<dbReference type="EMBL" id="CM004467">
    <property type="protein sequence ID" value="OCT97450.1"/>
    <property type="molecule type" value="Genomic_DNA"/>
</dbReference>
<name>A0A974DU04_XENLA</name>
<proteinExistence type="predicted"/>
<dbReference type="InterPro" id="IPR036265">
    <property type="entry name" value="HIT-like_sf"/>
</dbReference>
<dbReference type="SUPFAM" id="SSF54197">
    <property type="entry name" value="HIT-like"/>
    <property type="match status" value="1"/>
</dbReference>
<dbReference type="PANTHER" id="PTHR12486">
    <property type="entry name" value="APRATAXIN-RELATED"/>
    <property type="match status" value="1"/>
</dbReference>
<dbReference type="GO" id="GO:0000012">
    <property type="term" value="P:single strand break repair"/>
    <property type="evidence" value="ECO:0007669"/>
    <property type="project" value="TreeGrafter"/>
</dbReference>
<reference evidence="2" key="1">
    <citation type="journal article" date="2016" name="Nature">
        <title>Genome evolution in the allotetraploid frog Xenopus laevis.</title>
        <authorList>
            <person name="Session A.M."/>
            <person name="Uno Y."/>
            <person name="Kwon T."/>
            <person name="Chapman J.A."/>
            <person name="Toyoda A."/>
            <person name="Takahashi S."/>
            <person name="Fukui A."/>
            <person name="Hikosaka A."/>
            <person name="Suzuki A."/>
            <person name="Kondo M."/>
            <person name="van Heeringen S.J."/>
            <person name="Quigley I."/>
            <person name="Heinz S."/>
            <person name="Ogino H."/>
            <person name="Ochi H."/>
            <person name="Hellsten U."/>
            <person name="Lyons J.B."/>
            <person name="Simakov O."/>
            <person name="Putnam N."/>
            <person name="Stites J."/>
            <person name="Kuroki Y."/>
            <person name="Tanaka T."/>
            <person name="Michiue T."/>
            <person name="Watanabe M."/>
            <person name="Bogdanovic O."/>
            <person name="Lister R."/>
            <person name="Georgiou G."/>
            <person name="Paranjpe S.S."/>
            <person name="van Kruijsbergen I."/>
            <person name="Shu S."/>
            <person name="Carlson J."/>
            <person name="Kinoshita T."/>
            <person name="Ohta Y."/>
            <person name="Mawaribuchi S."/>
            <person name="Jenkins J."/>
            <person name="Grimwood J."/>
            <person name="Schmutz J."/>
            <person name="Mitros T."/>
            <person name="Mozaffari S.V."/>
            <person name="Suzuki Y."/>
            <person name="Haramoto Y."/>
            <person name="Yamamoto T.S."/>
            <person name="Takagi C."/>
            <person name="Heald R."/>
            <person name="Miller K."/>
            <person name="Haudenschild C."/>
            <person name="Kitzman J."/>
            <person name="Nakayama T."/>
            <person name="Izutsu Y."/>
            <person name="Robert J."/>
            <person name="Fortriede J."/>
            <person name="Burns K."/>
            <person name="Lotay V."/>
            <person name="Karimi K."/>
            <person name="Yasuoka Y."/>
            <person name="Dichmann D.S."/>
            <person name="Flajnik M.F."/>
            <person name="Houston D.W."/>
            <person name="Shendure J."/>
            <person name="DuPasquier L."/>
            <person name="Vize P.D."/>
            <person name="Zorn A.M."/>
            <person name="Ito M."/>
            <person name="Marcotte E.M."/>
            <person name="Wallingford J.B."/>
            <person name="Ito Y."/>
            <person name="Asashima M."/>
            <person name="Ueno N."/>
            <person name="Matsuda Y."/>
            <person name="Veenstra G.J."/>
            <person name="Fujiyama A."/>
            <person name="Harland R.M."/>
            <person name="Taira M."/>
            <person name="Rokhsar D.S."/>
        </authorList>
    </citation>
    <scope>NUCLEOTIDE SEQUENCE [LARGE SCALE GENOMIC DNA]</scope>
    <source>
        <strain evidence="2">J</strain>
    </source>
</reference>
<dbReference type="GO" id="GO:1990165">
    <property type="term" value="F:single-strand break-containing DNA binding"/>
    <property type="evidence" value="ECO:0007669"/>
    <property type="project" value="TreeGrafter"/>
</dbReference>